<evidence type="ECO:0000256" key="2">
    <source>
        <dbReference type="ARBA" id="ARBA00023125"/>
    </source>
</evidence>
<evidence type="ECO:0000259" key="5">
    <source>
        <dbReference type="PROSITE" id="PS50977"/>
    </source>
</evidence>
<reference evidence="6 7" key="1">
    <citation type="journal article" date="2019" name="Int. J. Syst. Evol. Microbiol.">
        <title>The Global Catalogue of Microorganisms (GCM) 10K type strain sequencing project: providing services to taxonomists for standard genome sequencing and annotation.</title>
        <authorList>
            <consortium name="The Broad Institute Genomics Platform"/>
            <consortium name="The Broad Institute Genome Sequencing Center for Infectious Disease"/>
            <person name="Wu L."/>
            <person name="Ma J."/>
        </authorList>
    </citation>
    <scope>NUCLEOTIDE SEQUENCE [LARGE SCALE GENOMIC DNA]</scope>
    <source>
        <strain evidence="6 7">JCM 14718</strain>
    </source>
</reference>
<dbReference type="Proteomes" id="UP001500618">
    <property type="component" value="Unassembled WGS sequence"/>
</dbReference>
<keyword evidence="1" id="KW-0805">Transcription regulation</keyword>
<dbReference type="InterPro" id="IPR009057">
    <property type="entry name" value="Homeodomain-like_sf"/>
</dbReference>
<dbReference type="InterPro" id="IPR036271">
    <property type="entry name" value="Tet_transcr_reg_TetR-rel_C_sf"/>
</dbReference>
<dbReference type="Pfam" id="PF00440">
    <property type="entry name" value="TetR_N"/>
    <property type="match status" value="1"/>
</dbReference>
<dbReference type="InterPro" id="IPR011075">
    <property type="entry name" value="TetR_C"/>
</dbReference>
<dbReference type="EMBL" id="BAAANY010000010">
    <property type="protein sequence ID" value="GAA1681453.1"/>
    <property type="molecule type" value="Genomic_DNA"/>
</dbReference>
<evidence type="ECO:0000256" key="3">
    <source>
        <dbReference type="ARBA" id="ARBA00023163"/>
    </source>
</evidence>
<dbReference type="InterPro" id="IPR001647">
    <property type="entry name" value="HTH_TetR"/>
</dbReference>
<dbReference type="Gene3D" id="1.10.10.60">
    <property type="entry name" value="Homeodomain-like"/>
    <property type="match status" value="1"/>
</dbReference>
<feature type="DNA-binding region" description="H-T-H motif" evidence="4">
    <location>
        <begin position="29"/>
        <end position="48"/>
    </location>
</feature>
<dbReference type="SUPFAM" id="SSF48498">
    <property type="entry name" value="Tetracyclin repressor-like, C-terminal domain"/>
    <property type="match status" value="1"/>
</dbReference>
<accession>A0ABN2H4E6</accession>
<dbReference type="PRINTS" id="PR00455">
    <property type="entry name" value="HTHTETR"/>
</dbReference>
<organism evidence="6 7">
    <name type="scientific">Fodinicola feengrottensis</name>
    <dbReference type="NCBI Taxonomy" id="435914"/>
    <lineage>
        <taxon>Bacteria</taxon>
        <taxon>Bacillati</taxon>
        <taxon>Actinomycetota</taxon>
        <taxon>Actinomycetes</taxon>
        <taxon>Mycobacteriales</taxon>
        <taxon>Fodinicola</taxon>
    </lineage>
</organism>
<evidence type="ECO:0000256" key="1">
    <source>
        <dbReference type="ARBA" id="ARBA00023015"/>
    </source>
</evidence>
<evidence type="ECO:0000313" key="6">
    <source>
        <dbReference type="EMBL" id="GAA1681453.1"/>
    </source>
</evidence>
<name>A0ABN2H4E6_9ACTN</name>
<feature type="domain" description="HTH tetR-type" evidence="5">
    <location>
        <begin position="6"/>
        <end position="66"/>
    </location>
</feature>
<dbReference type="RefSeq" id="WP_344311185.1">
    <property type="nucleotide sequence ID" value="NZ_BAAANY010000010.1"/>
</dbReference>
<protein>
    <submittedName>
        <fullName evidence="6">TetR/AcrR family transcriptional regulator</fullName>
    </submittedName>
</protein>
<dbReference type="Gene3D" id="1.10.357.10">
    <property type="entry name" value="Tetracycline Repressor, domain 2"/>
    <property type="match status" value="1"/>
</dbReference>
<dbReference type="PANTHER" id="PTHR47506:SF1">
    <property type="entry name" value="HTH-TYPE TRANSCRIPTIONAL REGULATOR YJDC"/>
    <property type="match status" value="1"/>
</dbReference>
<evidence type="ECO:0000256" key="4">
    <source>
        <dbReference type="PROSITE-ProRule" id="PRU00335"/>
    </source>
</evidence>
<dbReference type="Pfam" id="PF16925">
    <property type="entry name" value="TetR_C_13"/>
    <property type="match status" value="1"/>
</dbReference>
<dbReference type="SUPFAM" id="SSF46689">
    <property type="entry name" value="Homeodomain-like"/>
    <property type="match status" value="1"/>
</dbReference>
<keyword evidence="2 4" id="KW-0238">DNA-binding</keyword>
<comment type="caution">
    <text evidence="6">The sequence shown here is derived from an EMBL/GenBank/DDBJ whole genome shotgun (WGS) entry which is preliminary data.</text>
</comment>
<dbReference type="PANTHER" id="PTHR47506">
    <property type="entry name" value="TRANSCRIPTIONAL REGULATORY PROTEIN"/>
    <property type="match status" value="1"/>
</dbReference>
<gene>
    <name evidence="6" type="ORF">GCM10009765_33220</name>
</gene>
<dbReference type="PROSITE" id="PS50977">
    <property type="entry name" value="HTH_TETR_2"/>
    <property type="match status" value="1"/>
</dbReference>
<keyword evidence="3" id="KW-0804">Transcription</keyword>
<keyword evidence="7" id="KW-1185">Reference proteome</keyword>
<evidence type="ECO:0000313" key="7">
    <source>
        <dbReference type="Proteomes" id="UP001500618"/>
    </source>
</evidence>
<proteinExistence type="predicted"/>
<sequence>MARPRSFDVEEVLDAATLVFWDKGYAATTPQDLCDATGLGRGSLYNAFVGKRELFDRVLERYNAKGAVAQLAVLDQPTPVKDRIHALLMITLGEGGLAGRAGCLAVSTAVQLGGNDAELNRLLRKRFSQTEKALVAAIEFGQACGEIRKDVSAVLLARLVLSAMYGMTVVDSVFDDRKRLREIVDTAVAVL</sequence>